<protein>
    <recommendedName>
        <fullName evidence="8">Probable replication restart protein PriA</fullName>
    </recommendedName>
    <alternativeName>
        <fullName evidence="8">Putative ATP-dependent DNA helicase PriA</fullName>
    </alternativeName>
</protein>
<dbReference type="PANTHER" id="PTHR30580">
    <property type="entry name" value="PRIMOSOMAL PROTEIN N"/>
    <property type="match status" value="1"/>
</dbReference>
<feature type="binding site" evidence="8">
    <location>
        <position position="505"/>
    </location>
    <ligand>
        <name>Zn(2+)</name>
        <dbReference type="ChEBI" id="CHEBI:29105"/>
        <label>2</label>
    </ligand>
</feature>
<dbReference type="SUPFAM" id="SSF52540">
    <property type="entry name" value="P-loop containing nucleoside triphosphate hydrolases"/>
    <property type="match status" value="1"/>
</dbReference>
<keyword evidence="12" id="KW-1185">Reference proteome</keyword>
<evidence type="ECO:0000256" key="3">
    <source>
        <dbReference type="ARBA" id="ARBA00022723"/>
    </source>
</evidence>
<evidence type="ECO:0000256" key="1">
    <source>
        <dbReference type="ARBA" id="ARBA00022515"/>
    </source>
</evidence>
<keyword evidence="3 8" id="KW-0479">Metal-binding</keyword>
<keyword evidence="4 8" id="KW-0547">Nucleotide-binding</keyword>
<gene>
    <name evidence="8" type="primary">priA</name>
    <name evidence="11" type="ORF">GCM10009762_14040</name>
</gene>
<feature type="domain" description="Primosomal protein N' 3' DNA-binding" evidence="10">
    <location>
        <begin position="66"/>
        <end position="160"/>
    </location>
</feature>
<dbReference type="Proteomes" id="UP001501288">
    <property type="component" value="Unassembled WGS sequence"/>
</dbReference>
<evidence type="ECO:0000256" key="9">
    <source>
        <dbReference type="SAM" id="MobiDB-lite"/>
    </source>
</evidence>
<evidence type="ECO:0000256" key="7">
    <source>
        <dbReference type="ARBA" id="ARBA00023125"/>
    </source>
</evidence>
<feature type="binding site" evidence="8">
    <location>
        <position position="517"/>
    </location>
    <ligand>
        <name>Zn(2+)</name>
        <dbReference type="ChEBI" id="CHEBI:29105"/>
        <label>1</label>
    </ligand>
</feature>
<keyword evidence="1 8" id="KW-0639">Primosome</keyword>
<dbReference type="InterPro" id="IPR027417">
    <property type="entry name" value="P-loop_NTPase"/>
</dbReference>
<dbReference type="HAMAP" id="MF_00983">
    <property type="entry name" value="PriA"/>
    <property type="match status" value="1"/>
</dbReference>
<comment type="caution">
    <text evidence="11">The sequence shown here is derived from an EMBL/GenBank/DDBJ whole genome shotgun (WGS) entry which is preliminary data.</text>
</comment>
<keyword evidence="2 8" id="KW-0235">DNA replication</keyword>
<name>A0ABN2BJK1_9MICO</name>
<comment type="function">
    <text evidence="8">Initiates the restart of stalled replication forks, which reloads the replicative helicase on sites other than the origin of replication. Recognizes and binds to abandoned replication forks and remodels them to uncover a helicase loading site. Promotes assembly of the primosome at these replication forks.</text>
</comment>
<comment type="cofactor">
    <cofactor evidence="8">
        <name>Zn(2+)</name>
        <dbReference type="ChEBI" id="CHEBI:29105"/>
    </cofactor>
    <text evidence="8">Binds 2 zinc ions per subunit.</text>
</comment>
<dbReference type="PANTHER" id="PTHR30580:SF0">
    <property type="entry name" value="PRIMOSOMAL PROTEIN N"/>
    <property type="match status" value="1"/>
</dbReference>
<dbReference type="InterPro" id="IPR005259">
    <property type="entry name" value="PriA"/>
</dbReference>
<evidence type="ECO:0000259" key="10">
    <source>
        <dbReference type="Pfam" id="PF17764"/>
    </source>
</evidence>
<reference evidence="11 12" key="1">
    <citation type="journal article" date="2019" name="Int. J. Syst. Evol. Microbiol.">
        <title>The Global Catalogue of Microorganisms (GCM) 10K type strain sequencing project: providing services to taxonomists for standard genome sequencing and annotation.</title>
        <authorList>
            <consortium name="The Broad Institute Genomics Platform"/>
            <consortium name="The Broad Institute Genome Sequencing Center for Infectious Disease"/>
            <person name="Wu L."/>
            <person name="Ma J."/>
        </authorList>
    </citation>
    <scope>NUCLEOTIDE SEQUENCE [LARGE SCALE GENOMIC DNA]</scope>
    <source>
        <strain evidence="11 12">JCM 14588</strain>
    </source>
</reference>
<accession>A0ABN2BJK1</accession>
<evidence type="ECO:0000256" key="2">
    <source>
        <dbReference type="ARBA" id="ARBA00022705"/>
    </source>
</evidence>
<comment type="caution">
    <text evidence="8">As this protein does not have any detectable helicase domains, it probably does not have helicase activity.</text>
</comment>
<feature type="binding site" evidence="8">
    <location>
        <position position="487"/>
    </location>
    <ligand>
        <name>Zn(2+)</name>
        <dbReference type="ChEBI" id="CHEBI:29105"/>
        <label>2</label>
    </ligand>
</feature>
<comment type="similarity">
    <text evidence="8">Belongs to the helicase family. PriA subfamily.</text>
</comment>
<feature type="compositionally biased region" description="Low complexity" evidence="9">
    <location>
        <begin position="191"/>
        <end position="201"/>
    </location>
</feature>
<evidence type="ECO:0000256" key="4">
    <source>
        <dbReference type="ARBA" id="ARBA00022741"/>
    </source>
</evidence>
<evidence type="ECO:0000313" key="11">
    <source>
        <dbReference type="EMBL" id="GAA1541739.1"/>
    </source>
</evidence>
<proteinExistence type="inferred from homology"/>
<evidence type="ECO:0000256" key="6">
    <source>
        <dbReference type="ARBA" id="ARBA00022840"/>
    </source>
</evidence>
<dbReference type="Pfam" id="PF17764">
    <property type="entry name" value="PriA_3primeBD"/>
    <property type="match status" value="1"/>
</dbReference>
<feature type="binding site" evidence="8">
    <location>
        <position position="475"/>
    </location>
    <ligand>
        <name>Zn(2+)</name>
        <dbReference type="ChEBI" id="CHEBI:29105"/>
        <label>1</label>
    </ligand>
</feature>
<evidence type="ECO:0000256" key="8">
    <source>
        <dbReference type="HAMAP-Rule" id="MF_00983"/>
    </source>
</evidence>
<keyword evidence="5 8" id="KW-0862">Zinc</keyword>
<keyword evidence="7 8" id="KW-0238">DNA-binding</keyword>
<dbReference type="Gene3D" id="3.40.1440.60">
    <property type="entry name" value="PriA, 3(prime) DNA-binding domain"/>
    <property type="match status" value="1"/>
</dbReference>
<organism evidence="11 12">
    <name type="scientific">Dermacoccus barathri</name>
    <dbReference type="NCBI Taxonomy" id="322601"/>
    <lineage>
        <taxon>Bacteria</taxon>
        <taxon>Bacillati</taxon>
        <taxon>Actinomycetota</taxon>
        <taxon>Actinomycetes</taxon>
        <taxon>Micrococcales</taxon>
        <taxon>Dermacoccaceae</taxon>
        <taxon>Dermacoccus</taxon>
    </lineage>
</organism>
<dbReference type="InterPro" id="IPR042115">
    <property type="entry name" value="PriA_3primeBD_sf"/>
</dbReference>
<feature type="binding site" evidence="8">
    <location>
        <position position="478"/>
    </location>
    <ligand>
        <name>Zn(2+)</name>
        <dbReference type="ChEBI" id="CHEBI:29105"/>
        <label>1</label>
    </ligand>
</feature>
<keyword evidence="6 8" id="KW-0067">ATP-binding</keyword>
<dbReference type="EMBL" id="BAAANV010000035">
    <property type="protein sequence ID" value="GAA1541739.1"/>
    <property type="molecule type" value="Genomic_DNA"/>
</dbReference>
<evidence type="ECO:0000313" key="12">
    <source>
        <dbReference type="Proteomes" id="UP001501288"/>
    </source>
</evidence>
<feature type="binding site" evidence="8">
    <location>
        <position position="484"/>
    </location>
    <ligand>
        <name>Zn(2+)</name>
        <dbReference type="ChEBI" id="CHEBI:29105"/>
        <label>2</label>
    </ligand>
</feature>
<dbReference type="InterPro" id="IPR041222">
    <property type="entry name" value="PriA_3primeBD"/>
</dbReference>
<dbReference type="Gene3D" id="3.40.50.300">
    <property type="entry name" value="P-loop containing nucleotide triphosphate hydrolases"/>
    <property type="match status" value="1"/>
</dbReference>
<feature type="region of interest" description="Disordered" evidence="9">
    <location>
        <begin position="29"/>
        <end position="53"/>
    </location>
</feature>
<comment type="subunit">
    <text evidence="8">Component of the replication restart primosome.</text>
</comment>
<feature type="binding site" evidence="8">
    <location>
        <position position="514"/>
    </location>
    <ligand>
        <name>Zn(2+)</name>
        <dbReference type="ChEBI" id="CHEBI:29105"/>
        <label>1</label>
    </ligand>
</feature>
<sequence length="766" mass="80984">MSEVCRIHGAMSEPHAPTSEQLALLREAARPHHKEPAGATGTDTTDDAHKTSGAKPDLVAVVWPMLEVPHLDREFEYTVPEEMRDDIAVGVAVKVRFKAQQITGYVVALREQAEFSGTLRPIQRVISSQVVLTPHVWELARAVAARDAGNVSDVLRLAIPPRHARAEAALDARDEKAAASERADVDAVGETADASDTTAADGSPGAPSDGERSESEPTEPAGAAVDEASSAWRFYGGGLSLLKHIADGEGPRASWNVAPGLFGDDAWPAAVAELADAARRSKRGSLVVVPDARDVERVLEACTALLGRDKVVRLSADQGPQARYTSFLKTVRGEADVVVGTRAAMFAPVKDLGLVVWWDDTDPLHAEPHAPYPHVRDVLRERALLSGAALVSAGPTRSAAVEAWVESGDLVAVDAVARTGAAVVVTGDDRAVERHGPAARARLPAQAWRGATDALAHGPVLVQVPRRGYVPALACARCRTKAACPVCHGPLGLADEGATPTCRWCGHVAHVITCPECGAHELRSLVVGAGRTAEELGRAFPGVPVRRSGAPDVLATVPDTPALVIATPGAEPVAENGYSAAILLDAWALLDRAGLDSSERALTHWSTAAGLVRGATDGGAVYLCGVPRHVPFPSVEALVRAAPRWFAVRELAERAEVGLPPVVRMAALEGPRRAAQDVADEVSRRANDDGVPLDVLGPLPLGRRHKFDRATGRSNDDDPKVRYLVRWNDPGAPEPPKLLRGVQAARSAAREPVVTLRLDPMLDGLA</sequence>
<feature type="region of interest" description="Disordered" evidence="9">
    <location>
        <begin position="170"/>
        <end position="225"/>
    </location>
</feature>
<evidence type="ECO:0000256" key="5">
    <source>
        <dbReference type="ARBA" id="ARBA00022833"/>
    </source>
</evidence>
<feature type="binding site" evidence="8">
    <location>
        <position position="502"/>
    </location>
    <ligand>
        <name>Zn(2+)</name>
        <dbReference type="ChEBI" id="CHEBI:29105"/>
        <label>2</label>
    </ligand>
</feature>
<feature type="compositionally biased region" description="Basic and acidic residues" evidence="9">
    <location>
        <begin position="170"/>
        <end position="185"/>
    </location>
</feature>